<comment type="caution">
    <text evidence="1">The sequence shown here is derived from an EMBL/GenBank/DDBJ whole genome shotgun (WGS) entry which is preliminary data.</text>
</comment>
<organism evidence="1 2">
    <name type="scientific">Araneus ventricosus</name>
    <name type="common">Orbweaver spider</name>
    <name type="synonym">Epeira ventricosa</name>
    <dbReference type="NCBI Taxonomy" id="182803"/>
    <lineage>
        <taxon>Eukaryota</taxon>
        <taxon>Metazoa</taxon>
        <taxon>Ecdysozoa</taxon>
        <taxon>Arthropoda</taxon>
        <taxon>Chelicerata</taxon>
        <taxon>Arachnida</taxon>
        <taxon>Araneae</taxon>
        <taxon>Araneomorphae</taxon>
        <taxon>Entelegynae</taxon>
        <taxon>Araneoidea</taxon>
        <taxon>Araneidae</taxon>
        <taxon>Araneus</taxon>
    </lineage>
</organism>
<dbReference type="InterPro" id="IPR036397">
    <property type="entry name" value="RNaseH_sf"/>
</dbReference>
<accession>A0A4Y2MNT4</accession>
<keyword evidence="2" id="KW-1185">Reference proteome</keyword>
<evidence type="ECO:0008006" key="3">
    <source>
        <dbReference type="Google" id="ProtNLM"/>
    </source>
</evidence>
<protein>
    <recommendedName>
        <fullName evidence="3">Tc1-like transposase DDE domain-containing protein</fullName>
    </recommendedName>
</protein>
<dbReference type="Gene3D" id="3.30.420.10">
    <property type="entry name" value="Ribonuclease H-like superfamily/Ribonuclease H"/>
    <property type="match status" value="1"/>
</dbReference>
<dbReference type="EMBL" id="BGPR01007495">
    <property type="protein sequence ID" value="GBN27276.1"/>
    <property type="molecule type" value="Genomic_DNA"/>
</dbReference>
<evidence type="ECO:0000313" key="2">
    <source>
        <dbReference type="Proteomes" id="UP000499080"/>
    </source>
</evidence>
<sequence length="76" mass="8368">MGTDAIFMDDNSCTHRARLVRSYLESETIPQIVGPAISLDLNPITHVRAHEVLKDSKQGQPLPLGYRGDGLAFMVC</sequence>
<dbReference type="Proteomes" id="UP000499080">
    <property type="component" value="Unassembled WGS sequence"/>
</dbReference>
<gene>
    <name evidence="1" type="ORF">AVEN_64252_1</name>
</gene>
<proteinExistence type="predicted"/>
<name>A0A4Y2MNT4_ARAVE</name>
<dbReference type="AlphaFoldDB" id="A0A4Y2MNT4"/>
<reference evidence="1 2" key="1">
    <citation type="journal article" date="2019" name="Sci. Rep.">
        <title>Orb-weaving spider Araneus ventricosus genome elucidates the spidroin gene catalogue.</title>
        <authorList>
            <person name="Kono N."/>
            <person name="Nakamura H."/>
            <person name="Ohtoshi R."/>
            <person name="Moran D.A.P."/>
            <person name="Shinohara A."/>
            <person name="Yoshida Y."/>
            <person name="Fujiwara M."/>
            <person name="Mori M."/>
            <person name="Tomita M."/>
            <person name="Arakawa K."/>
        </authorList>
    </citation>
    <scope>NUCLEOTIDE SEQUENCE [LARGE SCALE GENOMIC DNA]</scope>
</reference>
<evidence type="ECO:0000313" key="1">
    <source>
        <dbReference type="EMBL" id="GBN27276.1"/>
    </source>
</evidence>
<dbReference type="GO" id="GO:0003676">
    <property type="term" value="F:nucleic acid binding"/>
    <property type="evidence" value="ECO:0007669"/>
    <property type="project" value="InterPro"/>
</dbReference>
<dbReference type="OrthoDB" id="5292349at2759"/>